<feature type="compositionally biased region" description="Basic and acidic residues" evidence="1">
    <location>
        <begin position="16"/>
        <end position="27"/>
    </location>
</feature>
<evidence type="ECO:0000313" key="2">
    <source>
        <dbReference type="EMBL" id="SFY41840.1"/>
    </source>
</evidence>
<reference evidence="2 3" key="1">
    <citation type="submission" date="2016-11" db="EMBL/GenBank/DDBJ databases">
        <authorList>
            <person name="Jaros S."/>
            <person name="Januszkiewicz K."/>
            <person name="Wedrychowicz H."/>
        </authorList>
    </citation>
    <scope>NUCLEOTIDE SEQUENCE [LARGE SCALE GENOMIC DNA]</scope>
    <source>
        <strain evidence="2 3">OK807</strain>
    </source>
</reference>
<dbReference type="Proteomes" id="UP000181909">
    <property type="component" value="Unassembled WGS sequence"/>
</dbReference>
<protein>
    <submittedName>
        <fullName evidence="2">Uncharacterized protein</fullName>
    </submittedName>
</protein>
<accession>A0A1K2F3U2</accession>
<name>A0A1K2F3U2_STRAR</name>
<feature type="region of interest" description="Disordered" evidence="1">
    <location>
        <begin position="1"/>
        <end position="30"/>
    </location>
</feature>
<dbReference type="EMBL" id="FPJO01000028">
    <property type="protein sequence ID" value="SFY41840.1"/>
    <property type="molecule type" value="Genomic_DNA"/>
</dbReference>
<evidence type="ECO:0000256" key="1">
    <source>
        <dbReference type="SAM" id="MobiDB-lite"/>
    </source>
</evidence>
<sequence length="179" mass="19071">MDTSSPSPLTPLPELASDRDAAARAAEEGAVAATPEQLAAAVEFLQELPGPWAVGRVTAQRYAPLLVESATAQGWELDDFLAAELTKNPGGAHNPQAALKTRIRDLVRRRRTRTVPAQADPPAHAYAQSPVAEVPPYCRHLDCDEVSRLRSGTDSNGLLQVSPCPECHPSRAGKSHTPA</sequence>
<proteinExistence type="predicted"/>
<organism evidence="2 3">
    <name type="scientific">Streptomyces atratus</name>
    <dbReference type="NCBI Taxonomy" id="1893"/>
    <lineage>
        <taxon>Bacteria</taxon>
        <taxon>Bacillati</taxon>
        <taxon>Actinomycetota</taxon>
        <taxon>Actinomycetes</taxon>
        <taxon>Kitasatosporales</taxon>
        <taxon>Streptomycetaceae</taxon>
        <taxon>Streptomyces</taxon>
    </lineage>
</organism>
<feature type="region of interest" description="Disordered" evidence="1">
    <location>
        <begin position="154"/>
        <end position="179"/>
    </location>
</feature>
<gene>
    <name evidence="2" type="ORF">SAMN02787144_102885</name>
</gene>
<evidence type="ECO:0000313" key="3">
    <source>
        <dbReference type="Proteomes" id="UP000181909"/>
    </source>
</evidence>
<dbReference type="AlphaFoldDB" id="A0A1K2F3U2"/>